<evidence type="ECO:0000313" key="1">
    <source>
        <dbReference type="EMBL" id="EME36336.1"/>
    </source>
</evidence>
<reference evidence="1 2" key="1">
    <citation type="journal article" date="2014" name="Genome Announc.">
        <title>Draft Genome Sequence of Kocuria palustris PEL.</title>
        <authorList>
            <person name="Sharma G."/>
            <person name="Khatri I."/>
            <person name="Subramanian S."/>
        </authorList>
    </citation>
    <scope>NUCLEOTIDE SEQUENCE [LARGE SCALE GENOMIC DNA]</scope>
    <source>
        <strain evidence="1 2">PEL</strain>
    </source>
</reference>
<name>M2XB86_9MICC</name>
<proteinExistence type="predicted"/>
<evidence type="ECO:0000313" key="2">
    <source>
        <dbReference type="Proteomes" id="UP000009877"/>
    </source>
</evidence>
<dbReference type="EMBL" id="ANHZ02000015">
    <property type="protein sequence ID" value="EME36336.1"/>
    <property type="molecule type" value="Genomic_DNA"/>
</dbReference>
<organism evidence="1 2">
    <name type="scientific">Kocuria palustris PEL</name>
    <dbReference type="NCBI Taxonomy" id="1236550"/>
    <lineage>
        <taxon>Bacteria</taxon>
        <taxon>Bacillati</taxon>
        <taxon>Actinomycetota</taxon>
        <taxon>Actinomycetes</taxon>
        <taxon>Micrococcales</taxon>
        <taxon>Micrococcaceae</taxon>
        <taxon>Kocuria</taxon>
    </lineage>
</organism>
<protein>
    <submittedName>
        <fullName evidence="1">Uncharacterized protein</fullName>
    </submittedName>
</protein>
<dbReference type="AlphaFoldDB" id="M2XB86"/>
<dbReference type="Proteomes" id="UP000009877">
    <property type="component" value="Unassembled WGS sequence"/>
</dbReference>
<gene>
    <name evidence="1" type="ORF">C884_00504</name>
</gene>
<keyword evidence="2" id="KW-1185">Reference proteome</keyword>
<comment type="caution">
    <text evidence="1">The sequence shown here is derived from an EMBL/GenBank/DDBJ whole genome shotgun (WGS) entry which is preliminary data.</text>
</comment>
<sequence length="81" mass="8894">MAVGLTSRQLRAPYYERVASGIWRSLRPSAASARPDARAELIQLARAQREAMPGHAISHQSAAVLWGFRRRCAVWSCSGAT</sequence>
<accession>M2XB86</accession>